<dbReference type="EMBL" id="CP034752">
    <property type="protein sequence ID" value="QBH96634.1"/>
    <property type="molecule type" value="Genomic_DNA"/>
</dbReference>
<dbReference type="SUPFAM" id="SSF103515">
    <property type="entry name" value="Autotransporter"/>
    <property type="match status" value="1"/>
</dbReference>
<gene>
    <name evidence="2" type="ORF">EKN56_09585</name>
</gene>
<reference evidence="2 3" key="1">
    <citation type="submission" date="2019-03" db="EMBL/GenBank/DDBJ databases">
        <title>Pragia sp. nov. isolated from the gut tract of Carduelis flavirostris.</title>
        <authorList>
            <person name="Ge Y."/>
        </authorList>
    </citation>
    <scope>NUCLEOTIDE SEQUENCE [LARGE SCALE GENOMIC DNA]</scope>
    <source>
        <strain evidence="2 3">CF-458</strain>
    </source>
</reference>
<protein>
    <submittedName>
        <fullName evidence="2">Autotransporter outer membrane beta-barrel domain-containing protein</fullName>
    </submittedName>
</protein>
<evidence type="ECO:0000313" key="3">
    <source>
        <dbReference type="Proteomes" id="UP000293154"/>
    </source>
</evidence>
<dbReference type="PANTHER" id="PTHR12338:SF5">
    <property type="entry name" value="ANTIGEN 43-RELATED"/>
    <property type="match status" value="1"/>
</dbReference>
<keyword evidence="3" id="KW-1185">Reference proteome</keyword>
<organism evidence="2 3">
    <name type="scientific">Limnobaculum zhutongyuii</name>
    <dbReference type="NCBI Taxonomy" id="2498113"/>
    <lineage>
        <taxon>Bacteria</taxon>
        <taxon>Pseudomonadati</taxon>
        <taxon>Pseudomonadota</taxon>
        <taxon>Gammaproteobacteria</taxon>
        <taxon>Enterobacterales</taxon>
        <taxon>Budviciaceae</taxon>
        <taxon>Limnobaculum</taxon>
    </lineage>
</organism>
<evidence type="ECO:0000313" key="2">
    <source>
        <dbReference type="EMBL" id="QBH96634.1"/>
    </source>
</evidence>
<sequence>MAGYARQNGNTESKYSEYKSRGSVEGYSAGFYGTWYANEQDKTGSYVDAWALYNWFDNEVKGDQLATEKYKSRGVTTSIEAGYTFKLGERASDGVKYYLQPKGQLTWMNVRANDHTEHTSSGSSRVSFDGDGNIQSRLGIRAYANGHSDIDNGKDRKFQPFIEANWIHNTHNFGATMNGYSNSIDGTKNIGEVKVGLEGQLSRHLDLWGNVAQQMGDSGYSDTQAILGIKYRF</sequence>
<proteinExistence type="predicted"/>
<dbReference type="SMART" id="SM00869">
    <property type="entry name" value="Autotransporter"/>
    <property type="match status" value="1"/>
</dbReference>
<dbReference type="OrthoDB" id="6462569at2"/>
<dbReference type="NCBIfam" id="TIGR01414">
    <property type="entry name" value="autotrans_barl"/>
    <property type="match status" value="1"/>
</dbReference>
<dbReference type="PANTHER" id="PTHR12338">
    <property type="entry name" value="AUTOTRANSPORTER"/>
    <property type="match status" value="1"/>
</dbReference>
<accession>A0A411WKA0</accession>
<dbReference type="KEGG" id="prag:EKN56_09585"/>
<name>A0A411WKA0_9GAMM</name>
<evidence type="ECO:0000259" key="1">
    <source>
        <dbReference type="PROSITE" id="PS51208"/>
    </source>
</evidence>
<dbReference type="InterPro" id="IPR006315">
    <property type="entry name" value="OM_autotransptr_brl_dom"/>
</dbReference>
<dbReference type="InterPro" id="IPR005546">
    <property type="entry name" value="Autotransporte_beta"/>
</dbReference>
<dbReference type="PROSITE" id="PS51208">
    <property type="entry name" value="AUTOTRANSPORTER"/>
    <property type="match status" value="1"/>
</dbReference>
<dbReference type="AlphaFoldDB" id="A0A411WKA0"/>
<feature type="domain" description="Autotransporter" evidence="1">
    <location>
        <begin position="1"/>
        <end position="233"/>
    </location>
</feature>
<dbReference type="Proteomes" id="UP000293154">
    <property type="component" value="Chromosome"/>
</dbReference>
<dbReference type="InterPro" id="IPR050909">
    <property type="entry name" value="Bact_Autotransporter_VF"/>
</dbReference>
<dbReference type="InterPro" id="IPR036709">
    <property type="entry name" value="Autotransporte_beta_dom_sf"/>
</dbReference>
<dbReference type="Gene3D" id="2.40.128.130">
    <property type="entry name" value="Autotransporter beta-domain"/>
    <property type="match status" value="1"/>
</dbReference>
<dbReference type="GO" id="GO:0019867">
    <property type="term" value="C:outer membrane"/>
    <property type="evidence" value="ECO:0007669"/>
    <property type="project" value="InterPro"/>
</dbReference>
<dbReference type="Pfam" id="PF03797">
    <property type="entry name" value="Autotransporter"/>
    <property type="match status" value="1"/>
</dbReference>